<accession>A0A919MKH5</accession>
<feature type="binding site" evidence="5">
    <location>
        <begin position="57"/>
        <end position="59"/>
    </location>
    <ligand>
        <name>AMP</name>
        <dbReference type="ChEBI" id="CHEBI:456215"/>
    </ligand>
</feature>
<evidence type="ECO:0000313" key="8">
    <source>
        <dbReference type="EMBL" id="GIE47737.1"/>
    </source>
</evidence>
<comment type="caution">
    <text evidence="8">The sequence shown here is derived from an EMBL/GenBank/DDBJ whole genome shotgun (WGS) entry which is preliminary data.</text>
</comment>
<comment type="subcellular location">
    <subcellularLocation>
        <location evidence="5 7">Cytoplasm</location>
    </subcellularLocation>
</comment>
<dbReference type="SUPFAM" id="SSF52540">
    <property type="entry name" value="P-loop containing nucleoside triphosphate hydrolases"/>
    <property type="match status" value="1"/>
</dbReference>
<name>A0A919MKH5_9ACTN</name>
<dbReference type="EC" id="2.7.4.3" evidence="5 7"/>
<protein>
    <recommendedName>
        <fullName evidence="5 7">Adenylate kinase</fullName>
        <shortName evidence="5">AK</shortName>
        <ecNumber evidence="5 7">2.7.4.3</ecNumber>
    </recommendedName>
    <alternativeName>
        <fullName evidence="5">ATP-AMP transphosphorylase</fullName>
    </alternativeName>
    <alternativeName>
        <fullName evidence="5">ATP:AMP phosphotransferase</fullName>
    </alternativeName>
    <alternativeName>
        <fullName evidence="5">Adenylate monophosphate kinase</fullName>
    </alternativeName>
</protein>
<keyword evidence="4 5" id="KW-0418">Kinase</keyword>
<reference evidence="8" key="1">
    <citation type="submission" date="2021-01" db="EMBL/GenBank/DDBJ databases">
        <title>Whole genome shotgun sequence of Actinoplanes nipponensis NBRC 14063.</title>
        <authorList>
            <person name="Komaki H."/>
            <person name="Tamura T."/>
        </authorList>
    </citation>
    <scope>NUCLEOTIDE SEQUENCE</scope>
    <source>
        <strain evidence="8">NBRC 14063</strain>
    </source>
</reference>
<dbReference type="HAMAP" id="MF_00235">
    <property type="entry name" value="Adenylate_kinase_Adk"/>
    <property type="match status" value="1"/>
</dbReference>
<feature type="region of interest" description="NMP" evidence="5">
    <location>
        <begin position="30"/>
        <end position="59"/>
    </location>
</feature>
<comment type="similarity">
    <text evidence="5 6">Belongs to the adenylate kinase family.</text>
</comment>
<gene>
    <name evidence="8" type="primary">adk_2</name>
    <name evidence="5" type="synonym">adk</name>
    <name evidence="8" type="ORF">Ani05nite_12710</name>
</gene>
<comment type="catalytic activity">
    <reaction evidence="5 7">
        <text>AMP + ATP = 2 ADP</text>
        <dbReference type="Rhea" id="RHEA:12973"/>
        <dbReference type="ChEBI" id="CHEBI:30616"/>
        <dbReference type="ChEBI" id="CHEBI:456215"/>
        <dbReference type="ChEBI" id="CHEBI:456216"/>
        <dbReference type="EC" id="2.7.4.3"/>
    </reaction>
</comment>
<evidence type="ECO:0000256" key="1">
    <source>
        <dbReference type="ARBA" id="ARBA00022679"/>
    </source>
</evidence>
<keyword evidence="3 5" id="KW-0547">Nucleotide-binding</keyword>
<comment type="domain">
    <text evidence="5">Consists of three domains, a large central CORE domain and two small peripheral domains, NMPbind and LID, which undergo movements during catalysis. The LID domain closes over the site of phosphoryl transfer upon ATP binding. Assembling and dissambling the active center during each catalytic cycle provides an effective means to prevent ATP hydrolysis.</text>
</comment>
<dbReference type="PRINTS" id="PR00094">
    <property type="entry name" value="ADENYLTKNASE"/>
</dbReference>
<dbReference type="PANTHER" id="PTHR23359">
    <property type="entry name" value="NUCLEOTIDE KINASE"/>
    <property type="match status" value="1"/>
</dbReference>
<dbReference type="GO" id="GO:0044209">
    <property type="term" value="P:AMP salvage"/>
    <property type="evidence" value="ECO:0007669"/>
    <property type="project" value="UniProtKB-UniRule"/>
</dbReference>
<dbReference type="CDD" id="cd01428">
    <property type="entry name" value="ADK"/>
    <property type="match status" value="1"/>
</dbReference>
<dbReference type="NCBIfam" id="NF011100">
    <property type="entry name" value="PRK14527.1"/>
    <property type="match status" value="1"/>
</dbReference>
<proteinExistence type="inferred from homology"/>
<organism evidence="8 9">
    <name type="scientific">Actinoplanes nipponensis</name>
    <dbReference type="NCBI Taxonomy" id="135950"/>
    <lineage>
        <taxon>Bacteria</taxon>
        <taxon>Bacillati</taxon>
        <taxon>Actinomycetota</taxon>
        <taxon>Actinomycetes</taxon>
        <taxon>Micromonosporales</taxon>
        <taxon>Micromonosporaceae</taxon>
        <taxon>Actinoplanes</taxon>
    </lineage>
</organism>
<keyword evidence="5 7" id="KW-0067">ATP-binding</keyword>
<dbReference type="EMBL" id="BOMQ01000017">
    <property type="protein sequence ID" value="GIE47737.1"/>
    <property type="molecule type" value="Genomic_DNA"/>
</dbReference>
<dbReference type="RefSeq" id="WP_203765958.1">
    <property type="nucleotide sequence ID" value="NZ_BOMQ01000017.1"/>
</dbReference>
<keyword evidence="5" id="KW-0963">Cytoplasm</keyword>
<dbReference type="NCBIfam" id="NF001381">
    <property type="entry name" value="PRK00279.1-3"/>
    <property type="match status" value="1"/>
</dbReference>
<dbReference type="InterPro" id="IPR000850">
    <property type="entry name" value="Adenylat/UMP-CMP_kin"/>
</dbReference>
<evidence type="ECO:0000256" key="7">
    <source>
        <dbReference type="RuleBase" id="RU003331"/>
    </source>
</evidence>
<dbReference type="NCBIfam" id="NF011104">
    <property type="entry name" value="PRK14531.1"/>
    <property type="match status" value="1"/>
</dbReference>
<dbReference type="GO" id="GO:0004017">
    <property type="term" value="F:AMP kinase activity"/>
    <property type="evidence" value="ECO:0007669"/>
    <property type="project" value="UniProtKB-UniRule"/>
</dbReference>
<dbReference type="GO" id="GO:0005737">
    <property type="term" value="C:cytoplasm"/>
    <property type="evidence" value="ECO:0007669"/>
    <property type="project" value="UniProtKB-SubCell"/>
</dbReference>
<evidence type="ECO:0000313" key="9">
    <source>
        <dbReference type="Proteomes" id="UP000647172"/>
    </source>
</evidence>
<comment type="subunit">
    <text evidence="5 7">Monomer.</text>
</comment>
<dbReference type="Gene3D" id="3.40.50.300">
    <property type="entry name" value="P-loop containing nucleotide triphosphate hydrolases"/>
    <property type="match status" value="1"/>
</dbReference>
<comment type="pathway">
    <text evidence="5">Purine metabolism; AMP biosynthesis via salvage pathway; AMP from ADP: step 1/1.</text>
</comment>
<comment type="caution">
    <text evidence="5">Lacks conserved residue(s) required for the propagation of feature annotation.</text>
</comment>
<feature type="binding site" evidence="5">
    <location>
        <position position="31"/>
    </location>
    <ligand>
        <name>AMP</name>
        <dbReference type="ChEBI" id="CHEBI:456215"/>
    </ligand>
</feature>
<sequence>MRVLLVAPPGAGKGTQGALIATHFGIPHIATGDLLRDHVARRTELGRAVQDRLDRGELVPDEIVLDMVRTAFIEARHSGGGYVLDGMPRNMKQARSLYEIGLSLDMTANVALHLKADDDELTRRLLARAALERRSDDTEEIIRRRLALYHEVTHPIVDWYAERGILVSVDAVRPVERVARQILTALEAMRPLIDHVPEHARRSVDLTGLGAAFGQDPADAP</sequence>
<evidence type="ECO:0000256" key="6">
    <source>
        <dbReference type="RuleBase" id="RU003330"/>
    </source>
</evidence>
<evidence type="ECO:0000256" key="4">
    <source>
        <dbReference type="ARBA" id="ARBA00022777"/>
    </source>
</evidence>
<feature type="binding site" evidence="5">
    <location>
        <position position="173"/>
    </location>
    <ligand>
        <name>ATP</name>
        <dbReference type="ChEBI" id="CHEBI:30616"/>
    </ligand>
</feature>
<evidence type="ECO:0000256" key="5">
    <source>
        <dbReference type="HAMAP-Rule" id="MF_00235"/>
    </source>
</evidence>
<keyword evidence="9" id="KW-1185">Reference proteome</keyword>
<feature type="binding site" evidence="5">
    <location>
        <position position="128"/>
    </location>
    <ligand>
        <name>ATP</name>
        <dbReference type="ChEBI" id="CHEBI:30616"/>
    </ligand>
</feature>
<dbReference type="AlphaFoldDB" id="A0A919MKH5"/>
<feature type="binding site" evidence="5">
    <location>
        <position position="93"/>
    </location>
    <ligand>
        <name>AMP</name>
        <dbReference type="ChEBI" id="CHEBI:456215"/>
    </ligand>
</feature>
<keyword evidence="1 5" id="KW-0808">Transferase</keyword>
<feature type="binding site" evidence="5">
    <location>
        <position position="145"/>
    </location>
    <ligand>
        <name>AMP</name>
        <dbReference type="ChEBI" id="CHEBI:456215"/>
    </ligand>
</feature>
<dbReference type="InterPro" id="IPR027417">
    <property type="entry name" value="P-loop_NTPase"/>
</dbReference>
<evidence type="ECO:0000256" key="2">
    <source>
        <dbReference type="ARBA" id="ARBA00022727"/>
    </source>
</evidence>
<dbReference type="Proteomes" id="UP000647172">
    <property type="component" value="Unassembled WGS sequence"/>
</dbReference>
<feature type="binding site" evidence="5">
    <location>
        <position position="134"/>
    </location>
    <ligand>
        <name>AMP</name>
        <dbReference type="ChEBI" id="CHEBI:456215"/>
    </ligand>
</feature>
<evidence type="ECO:0000256" key="3">
    <source>
        <dbReference type="ARBA" id="ARBA00022741"/>
    </source>
</evidence>
<feature type="binding site" evidence="5">
    <location>
        <begin position="10"/>
        <end position="15"/>
    </location>
    <ligand>
        <name>ATP</name>
        <dbReference type="ChEBI" id="CHEBI:30616"/>
    </ligand>
</feature>
<keyword evidence="2 5" id="KW-0545">Nucleotide biosynthesis</keyword>
<comment type="function">
    <text evidence="5">Catalyzes the reversible transfer of the terminal phosphate group between ATP and AMP. Plays an important role in cellular energy homeostasis and in adenine nucleotide metabolism.</text>
</comment>
<feature type="binding site" evidence="5">
    <location>
        <position position="36"/>
    </location>
    <ligand>
        <name>AMP</name>
        <dbReference type="ChEBI" id="CHEBI:456215"/>
    </ligand>
</feature>
<dbReference type="Pfam" id="PF00406">
    <property type="entry name" value="ADK"/>
    <property type="match status" value="1"/>
</dbReference>
<dbReference type="GO" id="GO:0005524">
    <property type="term" value="F:ATP binding"/>
    <property type="evidence" value="ECO:0007669"/>
    <property type="project" value="UniProtKB-UniRule"/>
</dbReference>